<feature type="region of interest" description="Disordered" evidence="1">
    <location>
        <begin position="3278"/>
        <end position="3337"/>
    </location>
</feature>
<feature type="compositionally biased region" description="Basic and acidic residues" evidence="1">
    <location>
        <begin position="701"/>
        <end position="710"/>
    </location>
</feature>
<dbReference type="GeneID" id="13441621"/>
<name>F0VA99_NEOCL</name>
<feature type="compositionally biased region" description="Basic residues" evidence="1">
    <location>
        <begin position="1698"/>
        <end position="1712"/>
    </location>
</feature>
<feature type="region of interest" description="Disordered" evidence="1">
    <location>
        <begin position="796"/>
        <end position="887"/>
    </location>
</feature>
<feature type="compositionally biased region" description="Acidic residues" evidence="1">
    <location>
        <begin position="1132"/>
        <end position="1141"/>
    </location>
</feature>
<dbReference type="Gene3D" id="3.40.50.300">
    <property type="entry name" value="P-loop containing nucleotide triphosphate hydrolases"/>
    <property type="match status" value="2"/>
</dbReference>
<feature type="compositionally biased region" description="Basic and acidic residues" evidence="1">
    <location>
        <begin position="3280"/>
        <end position="3299"/>
    </location>
</feature>
<dbReference type="Pfam" id="PF10382">
    <property type="entry name" value="ZGRF1-like_N"/>
    <property type="match status" value="1"/>
</dbReference>
<dbReference type="RefSeq" id="XP_003880621.1">
    <property type="nucleotide sequence ID" value="XM_003880572.1"/>
</dbReference>
<feature type="compositionally biased region" description="Basic residues" evidence="1">
    <location>
        <begin position="804"/>
        <end position="818"/>
    </location>
</feature>
<feature type="compositionally biased region" description="Basic and acidic residues" evidence="1">
    <location>
        <begin position="1660"/>
        <end position="1697"/>
    </location>
</feature>
<evidence type="ECO:0000259" key="4">
    <source>
        <dbReference type="Pfam" id="PF13087"/>
    </source>
</evidence>
<proteinExistence type="predicted"/>
<feature type="domain" description="DNA2/NAM7 helicase-like C-terminal" evidence="4">
    <location>
        <begin position="2112"/>
        <end position="2197"/>
    </location>
</feature>
<feature type="compositionally biased region" description="Acidic residues" evidence="1">
    <location>
        <begin position="1111"/>
        <end position="1124"/>
    </location>
</feature>
<feature type="compositionally biased region" description="Basic residues" evidence="1">
    <location>
        <begin position="1094"/>
        <end position="1103"/>
    </location>
</feature>
<organism evidence="5 6">
    <name type="scientific">Neospora caninum (strain Liverpool)</name>
    <dbReference type="NCBI Taxonomy" id="572307"/>
    <lineage>
        <taxon>Eukaryota</taxon>
        <taxon>Sar</taxon>
        <taxon>Alveolata</taxon>
        <taxon>Apicomplexa</taxon>
        <taxon>Conoidasida</taxon>
        <taxon>Coccidia</taxon>
        <taxon>Eucoccidiorida</taxon>
        <taxon>Eimeriorina</taxon>
        <taxon>Sarcocystidae</taxon>
        <taxon>Neospora</taxon>
    </lineage>
</organism>
<feature type="compositionally biased region" description="Acidic residues" evidence="1">
    <location>
        <begin position="1387"/>
        <end position="1396"/>
    </location>
</feature>
<feature type="compositionally biased region" description="Polar residues" evidence="1">
    <location>
        <begin position="1591"/>
        <end position="1607"/>
    </location>
</feature>
<feature type="domain" description="DNA2/NAM7 helicase helicase" evidence="3">
    <location>
        <begin position="1759"/>
        <end position="2008"/>
    </location>
</feature>
<dbReference type="OrthoDB" id="332807at2759"/>
<dbReference type="InterPro" id="IPR047187">
    <property type="entry name" value="SF1_C_Upf1"/>
</dbReference>
<feature type="region of interest" description="Disordered" evidence="1">
    <location>
        <begin position="1465"/>
        <end position="1741"/>
    </location>
</feature>
<feature type="compositionally biased region" description="Low complexity" evidence="1">
    <location>
        <begin position="142"/>
        <end position="160"/>
    </location>
</feature>
<feature type="region of interest" description="Disordered" evidence="1">
    <location>
        <begin position="2243"/>
        <end position="2266"/>
    </location>
</feature>
<feature type="compositionally biased region" description="Low complexity" evidence="1">
    <location>
        <begin position="868"/>
        <end position="887"/>
    </location>
</feature>
<feature type="compositionally biased region" description="Low complexity" evidence="1">
    <location>
        <begin position="1642"/>
        <end position="1659"/>
    </location>
</feature>
<feature type="compositionally biased region" description="Basic and acidic residues" evidence="1">
    <location>
        <begin position="819"/>
        <end position="833"/>
    </location>
</feature>
<gene>
    <name evidence="5" type="ORF">NCLIV_010570</name>
</gene>
<feature type="region of interest" description="Disordered" evidence="1">
    <location>
        <begin position="2770"/>
        <end position="2829"/>
    </location>
</feature>
<feature type="region of interest" description="Disordered" evidence="1">
    <location>
        <begin position="566"/>
        <end position="638"/>
    </location>
</feature>
<dbReference type="InterPro" id="IPR041677">
    <property type="entry name" value="DNA2/NAM7_AAA_11"/>
</dbReference>
<feature type="compositionally biased region" description="Basic and acidic residues" evidence="1">
    <location>
        <begin position="3102"/>
        <end position="3111"/>
    </location>
</feature>
<feature type="region of interest" description="Disordered" evidence="1">
    <location>
        <begin position="142"/>
        <end position="183"/>
    </location>
</feature>
<feature type="compositionally biased region" description="Basic and acidic residues" evidence="1">
    <location>
        <begin position="3309"/>
        <end position="3327"/>
    </location>
</feature>
<dbReference type="Pfam" id="PF13086">
    <property type="entry name" value="AAA_11"/>
    <property type="match status" value="1"/>
</dbReference>
<sequence length="3421" mass="368295">MEPHSSCWFECTYTSQKTKKNKSWKDGVCTCQVMRGFLRFLLYAAEEETTPTGDTQLRKKGDALDSHEIPLRPFEALLDEDVEFPLHLVQLTRVLPPRSTRPQPSSSPSGQLSQSPCVSRTGNARRFPSSCASSVSSSSFPSSASSLAPHGASLSISSSSQGNTGKTNAQRVPRPARFRGRGGLFSSRVRVAAGVSPADLRSCASSPPSAFSSSLPSHSVTEKPFAADSASETRLSDPYVSRSAAVAAGSFRRSVESLECTDTPSSLSHEQPPSVESARKAFVSPFAPRWREASSHLSSSASGPFPRHEREPSQAVMCQDTSSDNLPPCETLSASSLRPGQFSSQSQPQLISANYSGKENAVQAAVSTAYPSANARFRHEDVPSPGTVAAKGAVLGHTQRPGDPVGPKTESGGAGEESGRIQENDAKLIRGDNDASVASRTIVEDVGRRGSDEDGEDRSCAARTELVTSFLTRVAAENLLEDMARDACPWIQHCPSLASSVVPACFSSPECSPGGNRPSRGSKQCEGEAECRAMEDSLQGEEEYGGFKDALLFLSLFESHGAAYPFDDKPHVVPPGEDALPMDKAQEKAPRRRHPMPPAMLHSLLSSCVSSSSSASSPPVPSSVPFPSSASAHCDTEPAEMDEDLVDLLHAPANVALQPEREGGRGAFPRAHLPAAEPSPAESARSATTKREETTGGEEVQVGKRVDPSRGRHPMWPRPGDGSESARERYRDVLGDSERGRASDTQTCAFPGSKRQAFRPLSGARGKRHLTNANFHCSSGASVDVDLLEGSTDFASASSSHWSSLRRGRPRSFLANKRRPTERDEGAKTEGTQEKANLLPLSRSRRPVFSPPFAKGAASSYPGSCGNPPRAARPALSPAPRASSRSSFVPFQSLNPAAGDFPDDLSSQPQQEETEWLPTFRPLAAFPARREQASQLLSLLPLRFAIPRDPRKVAPAIVRQCMRGVSCGSSLWRSTAKRAQQIESYCLSLFNSVALQIHGTLVELAAALQPVVYGSSAPISPPSVASSSASLASRERSSLSGNAVLVASGIRLQVWASSPCRDGAVASAKERLGLKKQQQMQQRKWRASLEKARQAKRRKRQDRARRGNIESQEDDLEEEDEQDADTPALDQTAEDEAGEDAVEETKTRYFLDFSNCSVQTPFLRDSDRVPPSSHLASRGVCLASPHSSSVPDPLAILQKTVSRGDLWAIAADDDWTHPSKVLLCRSCWKGLHPRSGTVEVEVLRLASSLAPSRSSERSQSTWHRAPRPASLSEGFLPSWWARLLSEKRAERGRDSARKLHLSGMLLGNFANEFAAVDGIERLWKATQRDKAAAPGNPSASARDAERLHAPSAGSSAERGDSELSCLSHALLAGGCPEAKDELRPDGEVAEGDESEDVPPLLEPIPLNLSSREAEQILRDAIAPNTRRRHKLNDEQQAVLLAISRWFVYKNGKRPFQFLLRREKGERNGEDKRRDLAPKRSCREARREKQRRRGDADAKGRRTHDLGNGRNGPAEGSDAEEAKDGTEDEEDEEDEDGHDERRAASDALGAQSDSVGAECTNARDLPAGEEEDWDSLLFSGGDVQDPSEAPRQESSFLICQEASDSSGAQAEERRPTKSEETAKRGKELARIGRPSGEDPSNDHSSSSYSSSSSHASSSSREASRERECPRRGEASGEEAARVTKGEEAAMRVYEDRTSASRHWKTKRTKRRNRSFGEDDARDRDGLRGRREKRRNERNDGEEEDFEKALHLLQCDRQRTNAPPILLVHGVFGAGKSSLLAASLATLSRLLEAAKNRSHILLICMTNAALDSVLLKLRFECQYTDFVRIGRLSETHPLLLPHAVSSSKDRALAIQEWRRLLHKFLVNDAKQPPNQPASQASSYSPSVSPSTAENIEVSTAHAREEDASSMSDMAASLLARIDEGTFPPTMPQWKRVRLFAATCSAAGCSDVFLSSVAPSGATSGGLATPFVFLDEATQAPESLVVSILSRFSAQRLLQVGDSKQLPPVVKVPGAPFSCSLFSRLLPVYLASARRLSATRRGPESQASVAPAPQTVAKKEGEKQWEKHLSPIAKRNASASDALRGYGAEDVADAASRSASRSAARGRDTASFFSAVLLLRTQYRCHPVIARLCSRMFYGENYVKNGVSGAERLPPGPSSFGGPLCCISVRGSLESREGKSFVNWREAFVVATILRTVLEKSFIFETNTQTAKTPQATLSVSSLAYPAGASLSPHSSVDSPLSSSSSSSSLSSSSSSSSLSSSSSSSLSSVSSLSCASSLEFFTKRPLRPSEVGVICLYRSQVSCVERALKKVLPAAVVKAIQISTVDAFQGGEKELILLSCVRTTASFLDRNSERDKTSFRHAGERRGPGMAANPAIRDGEERGRPRPHAEPAPSAALSGDRENGNPSHGAETAAAARQTEDERQISRALTEEGQPRDARGEKTQQDCATRDAGDALRLLKEDAPEEDGDPGKSDKGKDFINCQKRMNVAFSRARRQLVIVSHDALFQSHPAWRELTSEAKKTGFRNPLEVGRVRIERCRLPSAALHATQGYTACACVGVCQGKGRKLLTFPPGCSSRVPPLLPSSLLDASSSLPPLWVGSPSSGSSLSPHLAGASFPCTYTASLPPEVSSPPLPLTPSANDSPQVCSSPCFSSSPHSAASPSPRGPASAFSSLSAPATPPAGFSPSGAGQAFPKHAPLSAAPTQPLPPSPLAFEEVRLLPFLCSRVYIEFNSDAALPPEVRLALRYPHGYEFPLPAKKAKVGKLEAKCKSEKDAEARAGSRREDAPKPSGNSAQAPAKEGKENERPEEAGRSTHALVPQKGPDPQSPLLSQGCGRLKGKSCLCAACRLARALEEASSLLRPFGLSIVKNASFFQQSEGLSSSSPKLASPACPSLSTLPPSFVLPPSHVHGASPENDAGLALVPYSPPPPFSSSLPLFSAFQASPSWPAASRPTDAATVVCTDPGKLFAPLAGASRCPRASSHSSPSPALPLDLLHEVVNEVKKALTSFVLRARPPPGPIGSVRALALRSKSSLSAVSSLQSFGAPGSGARAEAPQIRVRVASRSSGSRPPAGGDKAGQGDGAGGARGAVEGEDEKRAFYAGAKPESKAGRKEEDESLYDSDADTMEGWIDAIIQLHDMQHEERQALVVSNHYAGIFTSKRVILTYTSHEFRNLLLRDPSLKFSSLYGPRYATETVPDASLAPPLSAAAWMALQKRTRSAVNDTLQLVPGFALKTLFFEVRPLLRLLRRHASASLSSAASLGVNSFSSFASFREAAKTSLPSLKRERENGDKARCRQTRESEKEESDEEAEPDKLKLREEEKKGKERHSDACGAPSGQDRPVLTRPLKVFLLVASFPVRNSRVRVARAEIDDRAVEDLVTRKVRQFLSSLRIITCLKYFSTSTYICARLSLCRRAFVYVCMRSP</sequence>
<feature type="compositionally biased region" description="Low complexity" evidence="1">
    <location>
        <begin position="95"/>
        <end position="116"/>
    </location>
</feature>
<feature type="compositionally biased region" description="Basic and acidic residues" evidence="1">
    <location>
        <begin position="1713"/>
        <end position="1737"/>
    </location>
</feature>
<feature type="region of interest" description="Disordered" evidence="1">
    <location>
        <begin position="396"/>
        <end position="425"/>
    </location>
</feature>
<dbReference type="OMA" id="LLCRSCW"/>
<feature type="domain" description="DNA2/NAM7 helicase-like C-terminal" evidence="4">
    <location>
        <begin position="2271"/>
        <end position="2342"/>
    </location>
</feature>
<dbReference type="eggNOG" id="KOG1802">
    <property type="taxonomic scope" value="Eukaryota"/>
</dbReference>
<feature type="region of interest" description="Disordered" evidence="1">
    <location>
        <begin position="661"/>
        <end position="728"/>
    </location>
</feature>
<feature type="compositionally biased region" description="Basic and acidic residues" evidence="1">
    <location>
        <begin position="2350"/>
        <end position="2365"/>
    </location>
</feature>
<feature type="compositionally biased region" description="Basic and acidic residues" evidence="1">
    <location>
        <begin position="2054"/>
        <end position="2066"/>
    </location>
</feature>
<feature type="compositionally biased region" description="Low complexity" evidence="1">
    <location>
        <begin position="3057"/>
        <end position="3071"/>
    </location>
</feature>
<feature type="domain" description="5'-3' DNA helicase ZGRF1-like N-terminal" evidence="2">
    <location>
        <begin position="9"/>
        <end position="46"/>
    </location>
</feature>
<feature type="region of interest" description="Disordered" evidence="1">
    <location>
        <begin position="2038"/>
        <end position="2068"/>
    </location>
</feature>
<feature type="compositionally biased region" description="Basic and acidic residues" evidence="1">
    <location>
        <begin position="2375"/>
        <end position="2387"/>
    </location>
</feature>
<feature type="region of interest" description="Disordered" evidence="1">
    <location>
        <begin position="1071"/>
        <end position="1141"/>
    </location>
</feature>
<feature type="compositionally biased region" description="Acidic residues" evidence="1">
    <location>
        <begin position="1525"/>
        <end position="1536"/>
    </location>
</feature>
<accession>F0VA99</accession>
<evidence type="ECO:0000313" key="5">
    <source>
        <dbReference type="EMBL" id="CBZ50588.1"/>
    </source>
</evidence>
<feature type="compositionally biased region" description="Gly residues" evidence="1">
    <location>
        <begin position="3072"/>
        <end position="3084"/>
    </location>
</feature>
<feature type="compositionally biased region" description="Basic and acidic residues" evidence="1">
    <location>
        <begin position="2796"/>
        <end position="2809"/>
    </location>
</feature>
<feature type="region of interest" description="Disordered" evidence="1">
    <location>
        <begin position="199"/>
        <end position="220"/>
    </location>
</feature>
<dbReference type="Proteomes" id="UP000007494">
    <property type="component" value="Chromosome IV"/>
</dbReference>
<dbReference type="EMBL" id="FR823384">
    <property type="protein sequence ID" value="CBZ50588.1"/>
    <property type="molecule type" value="Genomic_DNA"/>
</dbReference>
<evidence type="ECO:0008006" key="7">
    <source>
        <dbReference type="Google" id="ProtNLM"/>
    </source>
</evidence>
<dbReference type="GO" id="GO:0004386">
    <property type="term" value="F:helicase activity"/>
    <property type="evidence" value="ECO:0007669"/>
    <property type="project" value="InterPro"/>
</dbReference>
<dbReference type="VEuPathDB" id="ToxoDB:NCLIV_010570"/>
<feature type="compositionally biased region" description="Polar residues" evidence="1">
    <location>
        <begin position="161"/>
        <end position="170"/>
    </location>
</feature>
<feature type="region of interest" description="Disordered" evidence="1">
    <location>
        <begin position="1376"/>
        <end position="1400"/>
    </location>
</feature>
<feature type="region of interest" description="Disordered" evidence="1">
    <location>
        <begin position="2655"/>
        <end position="2701"/>
    </location>
</feature>
<dbReference type="InterPro" id="IPR018838">
    <property type="entry name" value="ZGRF1-like_N"/>
</dbReference>
<evidence type="ECO:0000259" key="3">
    <source>
        <dbReference type="Pfam" id="PF13086"/>
    </source>
</evidence>
<dbReference type="CDD" id="cd18808">
    <property type="entry name" value="SF1_C_Upf1"/>
    <property type="match status" value="1"/>
</dbReference>
<feature type="compositionally biased region" description="Basic and acidic residues" evidence="1">
    <location>
        <begin position="1465"/>
        <end position="1506"/>
    </location>
</feature>
<dbReference type="InterPro" id="IPR045055">
    <property type="entry name" value="DNA2/NAM7-like"/>
</dbReference>
<dbReference type="Pfam" id="PF13087">
    <property type="entry name" value="AAA_12"/>
    <property type="match status" value="2"/>
</dbReference>
<dbReference type="PANTHER" id="PTHR10887:SF495">
    <property type="entry name" value="HELICASE SENATAXIN ISOFORM X1-RELATED"/>
    <property type="match status" value="1"/>
</dbReference>
<feature type="region of interest" description="Disordered" evidence="1">
    <location>
        <begin position="1868"/>
        <end position="1888"/>
    </location>
</feature>
<feature type="region of interest" description="Disordered" evidence="1">
    <location>
        <begin position="2350"/>
        <end position="2448"/>
    </location>
</feature>
<feature type="compositionally biased region" description="Low complexity" evidence="1">
    <location>
        <begin position="2655"/>
        <end position="2674"/>
    </location>
</feature>
<feature type="region of interest" description="Disordered" evidence="1">
    <location>
        <begin position="95"/>
        <end position="123"/>
    </location>
</feature>
<feature type="compositionally biased region" description="Low complexity" evidence="1">
    <location>
        <begin position="606"/>
        <end position="617"/>
    </location>
</feature>
<reference evidence="6" key="1">
    <citation type="journal article" date="2012" name="PLoS Pathog.">
        <title>Comparative genomics of the apicomplexan parasites Toxoplasma gondii and Neospora caninum: Coccidia differing in host range and transmission strategy.</title>
        <authorList>
            <person name="Reid A.J."/>
            <person name="Vermont S.J."/>
            <person name="Cotton J.A."/>
            <person name="Harris D."/>
            <person name="Hill-Cawthorne G.A."/>
            <person name="Konen-Waisman S."/>
            <person name="Latham S.M."/>
            <person name="Mourier T."/>
            <person name="Norton R."/>
            <person name="Quail M.A."/>
            <person name="Sanders M."/>
            <person name="Shanmugam D."/>
            <person name="Sohal A."/>
            <person name="Wasmuth J.D."/>
            <person name="Brunk B."/>
            <person name="Grigg M.E."/>
            <person name="Howard J.C."/>
            <person name="Parkinson J."/>
            <person name="Roos D.S."/>
            <person name="Trees A.J."/>
            <person name="Berriman M."/>
            <person name="Pain A."/>
            <person name="Wastling J.M."/>
        </authorList>
    </citation>
    <scope>NUCLEOTIDE SEQUENCE [LARGE SCALE GENOMIC DNA]</scope>
    <source>
        <strain evidence="6">Liverpool</strain>
    </source>
</reference>
<dbReference type="InterPro" id="IPR041679">
    <property type="entry name" value="DNA2/NAM7-like_C"/>
</dbReference>
<evidence type="ECO:0000259" key="2">
    <source>
        <dbReference type="Pfam" id="PF10382"/>
    </source>
</evidence>
<feature type="compositionally biased region" description="Basic and acidic residues" evidence="1">
    <location>
        <begin position="2770"/>
        <end position="2784"/>
    </location>
</feature>
<feature type="region of interest" description="Disordered" evidence="1">
    <location>
        <begin position="3057"/>
        <end position="3117"/>
    </location>
</feature>
<keyword evidence="6" id="KW-1185">Reference proteome</keyword>
<feature type="compositionally biased region" description="Low complexity" evidence="1">
    <location>
        <begin position="674"/>
        <end position="687"/>
    </location>
</feature>
<protein>
    <recommendedName>
        <fullName evidence="7">AAA domain protein</fullName>
    </recommendedName>
</protein>
<feature type="compositionally biased region" description="Basic and acidic residues" evidence="1">
    <location>
        <begin position="1609"/>
        <end position="1629"/>
    </location>
</feature>
<feature type="region of interest" description="Disordered" evidence="1">
    <location>
        <begin position="1328"/>
        <end position="1359"/>
    </location>
</feature>
<feature type="compositionally biased region" description="Polar residues" evidence="1">
    <location>
        <begin position="332"/>
        <end position="345"/>
    </location>
</feature>
<feature type="compositionally biased region" description="Low complexity" evidence="1">
    <location>
        <begin position="202"/>
        <end position="219"/>
    </location>
</feature>
<evidence type="ECO:0000313" key="6">
    <source>
        <dbReference type="Proteomes" id="UP000007494"/>
    </source>
</evidence>
<dbReference type="InParanoid" id="F0VA99"/>
<feature type="region of interest" description="Disordered" evidence="1">
    <location>
        <begin position="294"/>
        <end position="345"/>
    </location>
</feature>
<evidence type="ECO:0000256" key="1">
    <source>
        <dbReference type="SAM" id="MobiDB-lite"/>
    </source>
</evidence>
<feature type="compositionally biased region" description="Basic and acidic residues" evidence="1">
    <location>
        <begin position="2416"/>
        <end position="2448"/>
    </location>
</feature>
<feature type="compositionally biased region" description="Basic and acidic residues" evidence="1">
    <location>
        <begin position="1377"/>
        <end position="1386"/>
    </location>
</feature>
<dbReference type="PANTHER" id="PTHR10887">
    <property type="entry name" value="DNA2/NAM7 HELICASE FAMILY"/>
    <property type="match status" value="1"/>
</dbReference>
<dbReference type="InterPro" id="IPR027417">
    <property type="entry name" value="P-loop_NTPase"/>
</dbReference>
<dbReference type="SUPFAM" id="SSF52540">
    <property type="entry name" value="P-loop containing nucleoside triphosphate hydrolases"/>
    <property type="match status" value="1"/>
</dbReference>